<proteinExistence type="predicted"/>
<reference evidence="2 3" key="1">
    <citation type="submission" date="2019-08" db="EMBL/GenBank/DDBJ databases">
        <title>In-depth cultivation of the pig gut microbiome towards novel bacterial diversity and tailored functional studies.</title>
        <authorList>
            <person name="Wylensek D."/>
            <person name="Hitch T.C.A."/>
            <person name="Clavel T."/>
        </authorList>
    </citation>
    <scope>NUCLEOTIDE SEQUENCE [LARGE SCALE GENOMIC DNA]</scope>
    <source>
        <strain evidence="2 3">WCA-693-APC-MOT-I</strain>
    </source>
</reference>
<evidence type="ECO:0000313" key="3">
    <source>
        <dbReference type="Proteomes" id="UP000482209"/>
    </source>
</evidence>
<evidence type="ECO:0000259" key="1">
    <source>
        <dbReference type="Pfam" id="PF19623"/>
    </source>
</evidence>
<organism evidence="2 3">
    <name type="scientific">Velocimicrobium porci</name>
    <dbReference type="NCBI Taxonomy" id="2606634"/>
    <lineage>
        <taxon>Bacteria</taxon>
        <taxon>Bacillati</taxon>
        <taxon>Bacillota</taxon>
        <taxon>Clostridia</taxon>
        <taxon>Lachnospirales</taxon>
        <taxon>Lachnospiraceae</taxon>
        <taxon>Velocimicrobium</taxon>
    </lineage>
</organism>
<accession>A0A6L5Y471</accession>
<dbReference type="Proteomes" id="UP000482209">
    <property type="component" value="Unassembled WGS sequence"/>
</dbReference>
<feature type="domain" description="DUF6128" evidence="1">
    <location>
        <begin position="178"/>
        <end position="267"/>
    </location>
</feature>
<name>A0A6L5Y471_9FIRM</name>
<dbReference type="InterPro" id="IPR046131">
    <property type="entry name" value="DUF6128"/>
</dbReference>
<dbReference type="EMBL" id="VUMT01000040">
    <property type="protein sequence ID" value="MSS64953.1"/>
    <property type="molecule type" value="Genomic_DNA"/>
</dbReference>
<keyword evidence="3" id="KW-1185">Reference proteome</keyword>
<dbReference type="RefSeq" id="WP_154520310.1">
    <property type="nucleotide sequence ID" value="NZ_VUMT01000040.1"/>
</dbReference>
<evidence type="ECO:0000313" key="2">
    <source>
        <dbReference type="EMBL" id="MSS64953.1"/>
    </source>
</evidence>
<protein>
    <recommendedName>
        <fullName evidence="1">DUF6128 domain-containing protein</fullName>
    </recommendedName>
</protein>
<comment type="caution">
    <text evidence="2">The sequence shown here is derived from an EMBL/GenBank/DDBJ whole genome shotgun (WGS) entry which is preliminary data.</text>
</comment>
<dbReference type="Pfam" id="PF19623">
    <property type="entry name" value="DUF6128"/>
    <property type="match status" value="1"/>
</dbReference>
<gene>
    <name evidence="2" type="ORF">FYJ58_13925</name>
</gene>
<dbReference type="AlphaFoldDB" id="A0A6L5Y471"/>
<sequence length="271" mass="32179">MSRYKRFVSYMYRYVRGEKRDNTGYARIENYENDIKITIHLKDVTNQRKEAKVYLFHREKNKLEGIYLDKITFENGIGELQIITKSKNVVKSSYEFSDISGIMVYMTSERFWATEWDGGQPIDISQFCFEKSENELEDESTEDLVFAANVEETDIQKTERQFLSFAKIYPFVEEDVECVGVKPNNLSDIHEEWRKWEENDFLLHGYNRFRHIIVGRKPKEKGYEYFLGIPGIYINQEERIANSYGFAQFVPENKENAQYGDFGYWCTNVTV</sequence>